<comment type="caution">
    <text evidence="6">The sequence shown here is derived from an EMBL/GenBank/DDBJ whole genome shotgun (WGS) entry which is preliminary data.</text>
</comment>
<evidence type="ECO:0000256" key="3">
    <source>
        <dbReference type="SAM" id="Phobius"/>
    </source>
</evidence>
<evidence type="ECO:0000256" key="2">
    <source>
        <dbReference type="ARBA" id="ARBA00022801"/>
    </source>
</evidence>
<dbReference type="Gene3D" id="3.40.50.1820">
    <property type="entry name" value="alpha/beta hydrolase"/>
    <property type="match status" value="3"/>
</dbReference>
<feature type="domain" description="Peptidase S33 tripeptidyl aminopeptidase-like C-terminal" evidence="5">
    <location>
        <begin position="983"/>
        <end position="1085"/>
    </location>
</feature>
<feature type="domain" description="Peptidase S33 tripeptidyl aminopeptidase-like C-terminal" evidence="5">
    <location>
        <begin position="1528"/>
        <end position="1630"/>
    </location>
</feature>
<organism evidence="6 7">
    <name type="scientific">Panaeolus cyanescens</name>
    <dbReference type="NCBI Taxonomy" id="181874"/>
    <lineage>
        <taxon>Eukaryota</taxon>
        <taxon>Fungi</taxon>
        <taxon>Dikarya</taxon>
        <taxon>Basidiomycota</taxon>
        <taxon>Agaricomycotina</taxon>
        <taxon>Agaricomycetes</taxon>
        <taxon>Agaricomycetidae</taxon>
        <taxon>Agaricales</taxon>
        <taxon>Agaricineae</taxon>
        <taxon>Galeropsidaceae</taxon>
        <taxon>Panaeolus</taxon>
    </lineage>
</organism>
<comment type="similarity">
    <text evidence="1">Belongs to the peptidase S33 family.</text>
</comment>
<dbReference type="Pfam" id="PF00561">
    <property type="entry name" value="Abhydrolase_1"/>
    <property type="match status" value="2"/>
</dbReference>
<dbReference type="InterPro" id="IPR029058">
    <property type="entry name" value="AB_hydrolase_fold"/>
</dbReference>
<keyword evidence="7" id="KW-1185">Reference proteome</keyword>
<dbReference type="EMBL" id="NHTK01005806">
    <property type="protein sequence ID" value="PPQ73621.1"/>
    <property type="molecule type" value="Genomic_DNA"/>
</dbReference>
<dbReference type="PANTHER" id="PTHR43248:SF25">
    <property type="entry name" value="AB HYDROLASE-1 DOMAIN-CONTAINING PROTEIN-RELATED"/>
    <property type="match status" value="1"/>
</dbReference>
<dbReference type="STRING" id="181874.A0A409W546"/>
<dbReference type="InParanoid" id="A0A409W546"/>
<feature type="domain" description="Peptidase S33 tripeptidyl aminopeptidase-like C-terminal" evidence="5">
    <location>
        <begin position="396"/>
        <end position="498"/>
    </location>
</feature>
<dbReference type="InterPro" id="IPR013595">
    <property type="entry name" value="Pept_S33_TAP-like_C"/>
</dbReference>
<dbReference type="InterPro" id="IPR051601">
    <property type="entry name" value="Serine_prot/Carboxylest_S33"/>
</dbReference>
<dbReference type="OrthoDB" id="425534at2759"/>
<feature type="transmembrane region" description="Helical" evidence="3">
    <location>
        <begin position="7"/>
        <end position="26"/>
    </location>
</feature>
<gene>
    <name evidence="6" type="ORF">CVT24_007620</name>
</gene>
<evidence type="ECO:0000313" key="7">
    <source>
        <dbReference type="Proteomes" id="UP000284842"/>
    </source>
</evidence>
<dbReference type="InterPro" id="IPR000073">
    <property type="entry name" value="AB_hydrolase_1"/>
</dbReference>
<evidence type="ECO:0008006" key="8">
    <source>
        <dbReference type="Google" id="ProtNLM"/>
    </source>
</evidence>
<evidence type="ECO:0000313" key="6">
    <source>
        <dbReference type="EMBL" id="PPQ73621.1"/>
    </source>
</evidence>
<sequence length="1679" mass="182785">MPPKPRASTLLGAVFCGIIVSLWYYGAELTVPDDLFKEAVVNGDISSASFDWSHVNPTKTLRWYGCYDGLECARLLVPMDHHNPSGKQGALALIRKASPLGSNHPDYRGPILFNPGGPGGSGIAFLSNNANHLAKILGPQFDLVSFDPRGVGASLPRASFYKSNFQRLIWGSGLHPINDNDVTKHWAKMKVINAMTRENDDGGLRFINTDQTARDMLSIVRAHGREKLQYWGFSYGTILGSTFAAMFPDKVERLIIDGVCDAYDYYDTLWSKNLLDTDKGIDVFVSQCHEAGPLAQLDHTVSSDIDLLQGVTFTSLYKPYAAFPLLAEAYAALAQGDGSIILSMAGGVDPLKCPAESNTEPVGDAQAAILCNDGAEVPGDLESTQKYAQMMKRLSPTWGPIWSGIRMNCIDWPKFPKTNFRGPFNATTSHPLLVIGNTADPVTPLWAAKKMSAGFTDSVVLTQDSPGHCSLAAPSVCTQSHIRRYFIDGTLPEPGTVCSPDTPIFSGQYASSGDGAQKSFSSLSEEEQDIYDAIQELSKKDALMALRPPIIVTMPPKSKAARATILTGVVLCGIVVSSWYYGVQSAIPDDLLKEAGATDNISRASFDWSHVNPTKNLRWFGCYDGLECARLLVPMDHQNPSGKQGALALIRKASPLGSDHPDYRGPILFNPGGPGGSGITFLSSNANHLAKILGPQFDLVSFDPRGVGASLPRASFYKSNFERSIWGAGLRPLHDDDVPKHWAKTKVINAMARENDDGDLRFINTDQTARDMLSIVHAHGREKLQYWGLSYGTVLGSTFAAMFPDKVERLIIDGVCDADDYYDTLWSTNLIDTDKSIDAFVSQCHEAGPVRCYFWAPTTSNIRNNITTLFDNVRRQPVAVASKTGPHGVIDIDFLQWATFIAIYTPYAFFPLLAEAYAALAQGDGSVILSMTGFVDPLQCPSESTTEVVLDATAAILCNDGADIPGDLESTQKYVQMMKNLSPTWGPIWAGIRLSCIDWPKFPKTNFRGPFNATTSHPLLVIGNTADPVTPLWAAKKMSAGFTDSVVLTQDSPGHCSLAAPSVCTQSHIRRYFIDGTLPEPGTVCSPDTPIFSGHYPSPGDGSQKSFSSLSAEEQDIYDAIQELSKKDSLMAFRPPIAKLDWHPCFNETQCARLSVPMDHHNPDAAQGAIALIRRVSPLGPDHPDYRGPIIFNPGGPGGSGIHFLSTASDLFAAIVGPQFDLVSFDPRGTPLFTILFTLYCDWMGAEVLAGVGASIPRTSFYKTNFERFILDTNTRIDAVTDENVALIWAKLKVRSSLARENDDGSLKYVNTDQTARDMLSILNAYGREKLQYWGFSFLGSTFAAMFPDKIERMVIDGVGDADDYYSTTWSTSLFDTDKVFDAFILGCHEAGSSGCAFWEPTVSKIRHKLTNLFNDVRQYPVSVASAGGIHGVVDVDLLRSTIFGALYSPYETFPYVAEALAALARGDGSLVLTYAGLATDPLECPADSPFEPVGDAQTAIMCNDGRGIPNDLMSTRNYVSTMKKLSPSWGPIWAFLRLTCINWPRFQTSNFRGPFNATTSHPLLVIGNTADPVTPLAGAKKMASGFTGSVVLTQDSAGHCSISAPSVCTQNYIRKYFVEGTLPKPGTVCPTDTPIFPIDNPVKAKTRLLSSLTPDEQVLYDAIQKLSKKRILHPPLFN</sequence>
<dbReference type="Pfam" id="PF08386">
    <property type="entry name" value="Abhydrolase_4"/>
    <property type="match status" value="3"/>
</dbReference>
<evidence type="ECO:0000256" key="1">
    <source>
        <dbReference type="ARBA" id="ARBA00010088"/>
    </source>
</evidence>
<evidence type="ECO:0000259" key="4">
    <source>
        <dbReference type="Pfam" id="PF00561"/>
    </source>
</evidence>
<protein>
    <recommendedName>
        <fullName evidence="8">AB hydrolase-1 domain-containing protein</fullName>
    </recommendedName>
</protein>
<feature type="domain" description="AB hydrolase-1" evidence="4">
    <location>
        <begin position="666"/>
        <end position="830"/>
    </location>
</feature>
<dbReference type="SUPFAM" id="SSF53474">
    <property type="entry name" value="alpha/beta-Hydrolases"/>
    <property type="match status" value="4"/>
</dbReference>
<proteinExistence type="inferred from homology"/>
<reference evidence="6 7" key="1">
    <citation type="journal article" date="2018" name="Evol. Lett.">
        <title>Horizontal gene cluster transfer increased hallucinogenic mushroom diversity.</title>
        <authorList>
            <person name="Reynolds H.T."/>
            <person name="Vijayakumar V."/>
            <person name="Gluck-Thaler E."/>
            <person name="Korotkin H.B."/>
            <person name="Matheny P.B."/>
            <person name="Slot J.C."/>
        </authorList>
    </citation>
    <scope>NUCLEOTIDE SEQUENCE [LARGE SCALE GENOMIC DNA]</scope>
    <source>
        <strain evidence="6 7">2629</strain>
    </source>
</reference>
<dbReference type="GO" id="GO:0016787">
    <property type="term" value="F:hydrolase activity"/>
    <property type="evidence" value="ECO:0007669"/>
    <property type="project" value="UniProtKB-KW"/>
</dbReference>
<name>A0A409W546_9AGAR</name>
<keyword evidence="3" id="KW-1133">Transmembrane helix</keyword>
<keyword evidence="2" id="KW-0378">Hydrolase</keyword>
<keyword evidence="3" id="KW-0812">Transmembrane</keyword>
<accession>A0A409W546</accession>
<dbReference type="PANTHER" id="PTHR43248">
    <property type="entry name" value="2-SUCCINYL-6-HYDROXY-2,4-CYCLOHEXADIENE-1-CARBOXYLATE SYNTHASE"/>
    <property type="match status" value="1"/>
</dbReference>
<dbReference type="Proteomes" id="UP000284842">
    <property type="component" value="Unassembled WGS sequence"/>
</dbReference>
<feature type="domain" description="AB hydrolase-1" evidence="4">
    <location>
        <begin position="110"/>
        <end position="259"/>
    </location>
</feature>
<keyword evidence="3" id="KW-0472">Membrane</keyword>
<evidence type="ECO:0000259" key="5">
    <source>
        <dbReference type="Pfam" id="PF08386"/>
    </source>
</evidence>